<dbReference type="GO" id="GO:0042985">
    <property type="term" value="P:negative regulation of amyloid precursor protein biosynthetic process"/>
    <property type="evidence" value="ECO:0007669"/>
    <property type="project" value="TreeGrafter"/>
</dbReference>
<evidence type="ECO:0000313" key="13">
    <source>
        <dbReference type="EMBL" id="KAI1234896.1"/>
    </source>
</evidence>
<dbReference type="GO" id="GO:0070062">
    <property type="term" value="C:extracellular exosome"/>
    <property type="evidence" value="ECO:0007669"/>
    <property type="project" value="TreeGrafter"/>
</dbReference>
<keyword evidence="5 10" id="KW-1133">Transmembrane helix</keyword>
<dbReference type="SMART" id="SM01039">
    <property type="entry name" value="BRICHOS"/>
    <property type="match status" value="1"/>
</dbReference>
<dbReference type="AlphaFoldDB" id="A0A835TYI4"/>
<gene>
    <name evidence="13" type="ORF">IHE44_0003282</name>
    <name evidence="12" type="ORF">IHE44_005877</name>
</gene>
<evidence type="ECO:0000256" key="2">
    <source>
        <dbReference type="ARBA" id="ARBA00006794"/>
    </source>
</evidence>
<keyword evidence="3 10" id="KW-0812">Transmembrane</keyword>
<feature type="transmembrane region" description="Helical" evidence="10">
    <location>
        <begin position="45"/>
        <end position="69"/>
    </location>
</feature>
<comment type="similarity">
    <text evidence="2">Belongs to the ITM2 family.</text>
</comment>
<dbReference type="EMBL" id="JADDUC020000014">
    <property type="protein sequence ID" value="KAI1234896.1"/>
    <property type="molecule type" value="Genomic_DNA"/>
</dbReference>
<dbReference type="Pfam" id="PF04089">
    <property type="entry name" value="BRICHOS"/>
    <property type="match status" value="1"/>
</dbReference>
<sequence>MVKIAFNSPFALKDEPKKEAAEALVADKDPEVATHRGENSSGRCLLTLLGLAFILAGVVVGGACIYKYFMPKHKVYRGEMCYFENEARERAVEPYFLPIAEEADIREDDNIAIIDVPVPKFSDSDPAAIVHDFDRLLTAYLDLQLGNCYVIPLNTSIVMPPRNLMDLFAKLATGSYLPQTYLVREEMVVTEEIDNVSDLGIFIYQLCVGKETFRLQRRDQIMGVQKRAAENCHSIRHFENSFVLVKLNFLFLLPWKCFVVPDKLEEQREEQAALSKQDPPGTALGVLTARAGSSVQLGCRSRKEHELEESFAPADGTGSKHLGSDVEAPLQMQQCVLSPSLTLEAVTALPPHLMTKKNPKQTGG</sequence>
<comment type="caution">
    <text evidence="12">The sequence shown here is derived from an EMBL/GenBank/DDBJ whole genome shotgun (WGS) entry which is preliminary data.</text>
</comment>
<evidence type="ECO:0000256" key="1">
    <source>
        <dbReference type="ARBA" id="ARBA00004606"/>
    </source>
</evidence>
<evidence type="ECO:0000256" key="4">
    <source>
        <dbReference type="ARBA" id="ARBA00022968"/>
    </source>
</evidence>
<name>A0A835TYI4_9PASS</name>
<dbReference type="GO" id="GO:0005886">
    <property type="term" value="C:plasma membrane"/>
    <property type="evidence" value="ECO:0007669"/>
    <property type="project" value="TreeGrafter"/>
</dbReference>
<accession>A0A835TYI4</accession>
<dbReference type="InterPro" id="IPR007084">
    <property type="entry name" value="BRICHOS_dom"/>
</dbReference>
<feature type="region of interest" description="Disordered" evidence="9">
    <location>
        <begin position="306"/>
        <end position="325"/>
    </location>
</feature>
<reference evidence="12" key="1">
    <citation type="submission" date="2020-10" db="EMBL/GenBank/DDBJ databases">
        <title>Feather gene expression reveals the developmental basis of iridescence in African starlings.</title>
        <authorList>
            <person name="Rubenstein D.R."/>
        </authorList>
    </citation>
    <scope>NUCLEOTIDE SEQUENCE</scope>
    <source>
        <strain evidence="12">SS15</strain>
        <tissue evidence="12">Liver</tissue>
    </source>
</reference>
<feature type="domain" description="BRICHOS" evidence="11">
    <location>
        <begin position="121"/>
        <end position="215"/>
    </location>
</feature>
<keyword evidence="4" id="KW-0735">Signal-anchor</keyword>
<dbReference type="GO" id="GO:0001540">
    <property type="term" value="F:amyloid-beta binding"/>
    <property type="evidence" value="ECO:0007669"/>
    <property type="project" value="TreeGrafter"/>
</dbReference>
<keyword evidence="7" id="KW-1015">Disulfide bond</keyword>
<dbReference type="PROSITE" id="PS50869">
    <property type="entry name" value="BRICHOS"/>
    <property type="match status" value="1"/>
</dbReference>
<evidence type="ECO:0000256" key="3">
    <source>
        <dbReference type="ARBA" id="ARBA00022692"/>
    </source>
</evidence>
<evidence type="ECO:0000256" key="9">
    <source>
        <dbReference type="SAM" id="MobiDB-lite"/>
    </source>
</evidence>
<keyword evidence="14" id="KW-1185">Reference proteome</keyword>
<reference evidence="13 14" key="2">
    <citation type="journal article" date="2021" name="J. Hered.">
        <title>Feather Gene Expression Elucidates the Developmental Basis of Plumage Iridescence in African Starlings.</title>
        <authorList>
            <person name="Rubenstein D.R."/>
            <person name="Corvelo A."/>
            <person name="MacManes M.D."/>
            <person name="Maia R."/>
            <person name="Narzisi G."/>
            <person name="Rousaki A."/>
            <person name="Vandenabeele P."/>
            <person name="Shawkey M.D."/>
            <person name="Solomon J."/>
        </authorList>
    </citation>
    <scope>NUCLEOTIDE SEQUENCE [LARGE SCALE GENOMIC DNA]</scope>
    <source>
        <strain evidence="13">SS15</strain>
    </source>
</reference>
<dbReference type="Proteomes" id="UP000618051">
    <property type="component" value="Unassembled WGS sequence"/>
</dbReference>
<dbReference type="PANTHER" id="PTHR10962:SF7">
    <property type="entry name" value="INTEGRAL MEMBRANE PROTEIN 2A"/>
    <property type="match status" value="1"/>
</dbReference>
<evidence type="ECO:0000256" key="7">
    <source>
        <dbReference type="ARBA" id="ARBA00023157"/>
    </source>
</evidence>
<dbReference type="PANTHER" id="PTHR10962">
    <property type="entry name" value="INTEGRAL TRANSMEMBRANE PROTEIN 2"/>
    <property type="match status" value="1"/>
</dbReference>
<reference evidence="13" key="3">
    <citation type="submission" date="2022-01" db="EMBL/GenBank/DDBJ databases">
        <authorList>
            <person name="Rubenstein D.R."/>
        </authorList>
    </citation>
    <scope>NUCLEOTIDE SEQUENCE</scope>
    <source>
        <strain evidence="13">SS15</strain>
        <tissue evidence="13">Liver</tissue>
    </source>
</reference>
<keyword evidence="8" id="KW-0325">Glycoprotein</keyword>
<dbReference type="InterPro" id="IPR040145">
    <property type="entry name" value="ITM2"/>
</dbReference>
<evidence type="ECO:0000256" key="10">
    <source>
        <dbReference type="SAM" id="Phobius"/>
    </source>
</evidence>
<evidence type="ECO:0000256" key="5">
    <source>
        <dbReference type="ARBA" id="ARBA00022989"/>
    </source>
</evidence>
<comment type="subcellular location">
    <subcellularLocation>
        <location evidence="1">Membrane</location>
        <topology evidence="1">Single-pass type II membrane protein</topology>
    </subcellularLocation>
</comment>
<evidence type="ECO:0000259" key="11">
    <source>
        <dbReference type="PROSITE" id="PS50869"/>
    </source>
</evidence>
<organism evidence="12">
    <name type="scientific">Lamprotornis superbus</name>
    <dbReference type="NCBI Taxonomy" id="245042"/>
    <lineage>
        <taxon>Eukaryota</taxon>
        <taxon>Metazoa</taxon>
        <taxon>Chordata</taxon>
        <taxon>Craniata</taxon>
        <taxon>Vertebrata</taxon>
        <taxon>Euteleostomi</taxon>
        <taxon>Archelosauria</taxon>
        <taxon>Archosauria</taxon>
        <taxon>Dinosauria</taxon>
        <taxon>Saurischia</taxon>
        <taxon>Theropoda</taxon>
        <taxon>Coelurosauria</taxon>
        <taxon>Aves</taxon>
        <taxon>Neognathae</taxon>
        <taxon>Neoaves</taxon>
        <taxon>Telluraves</taxon>
        <taxon>Australaves</taxon>
        <taxon>Passeriformes</taxon>
        <taxon>Sturnidae</taxon>
        <taxon>Lamprotornis</taxon>
    </lineage>
</organism>
<dbReference type="EMBL" id="JADDUC010000023">
    <property type="protein sequence ID" value="KAG0124969.1"/>
    <property type="molecule type" value="Genomic_DNA"/>
</dbReference>
<dbReference type="GO" id="GO:0005794">
    <property type="term" value="C:Golgi apparatus"/>
    <property type="evidence" value="ECO:0007669"/>
    <property type="project" value="TreeGrafter"/>
</dbReference>
<keyword evidence="6 10" id="KW-0472">Membrane</keyword>
<proteinExistence type="inferred from homology"/>
<dbReference type="OrthoDB" id="9982095at2759"/>
<evidence type="ECO:0000313" key="14">
    <source>
        <dbReference type="Proteomes" id="UP000618051"/>
    </source>
</evidence>
<protein>
    <recommendedName>
        <fullName evidence="11">BRICHOS domain-containing protein</fullName>
    </recommendedName>
</protein>
<evidence type="ECO:0000256" key="8">
    <source>
        <dbReference type="ARBA" id="ARBA00023180"/>
    </source>
</evidence>
<evidence type="ECO:0000313" key="12">
    <source>
        <dbReference type="EMBL" id="KAG0124969.1"/>
    </source>
</evidence>
<evidence type="ECO:0000256" key="6">
    <source>
        <dbReference type="ARBA" id="ARBA00023136"/>
    </source>
</evidence>